<dbReference type="PANTHER" id="PTHR48081:SF8">
    <property type="entry name" value="ALPHA_BETA HYDROLASE FOLD-3 DOMAIN-CONTAINING PROTEIN-RELATED"/>
    <property type="match status" value="1"/>
</dbReference>
<name>A0A2T0UHD2_9ACTN</name>
<comment type="caution">
    <text evidence="4">The sequence shown here is derived from an EMBL/GenBank/DDBJ whole genome shotgun (WGS) entry which is preliminary data.</text>
</comment>
<gene>
    <name evidence="4" type="ORF">B0I28_107116</name>
</gene>
<evidence type="ECO:0000256" key="2">
    <source>
        <dbReference type="SAM" id="MobiDB-lite"/>
    </source>
</evidence>
<evidence type="ECO:0000256" key="1">
    <source>
        <dbReference type="ARBA" id="ARBA00022801"/>
    </source>
</evidence>
<dbReference type="Pfam" id="PF07859">
    <property type="entry name" value="Abhydrolase_3"/>
    <property type="match status" value="1"/>
</dbReference>
<keyword evidence="1" id="KW-0378">Hydrolase</keyword>
<dbReference type="InterPro" id="IPR050300">
    <property type="entry name" value="GDXG_lipolytic_enzyme"/>
</dbReference>
<proteinExistence type="predicted"/>
<evidence type="ECO:0000313" key="4">
    <source>
        <dbReference type="EMBL" id="PRY57268.1"/>
    </source>
</evidence>
<dbReference type="InterPro" id="IPR029058">
    <property type="entry name" value="AB_hydrolase_fold"/>
</dbReference>
<protein>
    <submittedName>
        <fullName evidence="4">Acetyl esterase/lipase</fullName>
    </submittedName>
</protein>
<dbReference type="AlphaFoldDB" id="A0A2T0UHD2"/>
<evidence type="ECO:0000259" key="3">
    <source>
        <dbReference type="Pfam" id="PF07859"/>
    </source>
</evidence>
<feature type="region of interest" description="Disordered" evidence="2">
    <location>
        <begin position="1"/>
        <end position="22"/>
    </location>
</feature>
<dbReference type="GO" id="GO:0016787">
    <property type="term" value="F:hydrolase activity"/>
    <property type="evidence" value="ECO:0007669"/>
    <property type="project" value="UniProtKB-KW"/>
</dbReference>
<organism evidence="4 5">
    <name type="scientific">Glycomyces artemisiae</name>
    <dbReference type="NCBI Taxonomy" id="1076443"/>
    <lineage>
        <taxon>Bacteria</taxon>
        <taxon>Bacillati</taxon>
        <taxon>Actinomycetota</taxon>
        <taxon>Actinomycetes</taxon>
        <taxon>Glycomycetales</taxon>
        <taxon>Glycomycetaceae</taxon>
        <taxon>Glycomyces</taxon>
    </lineage>
</organism>
<reference evidence="4 5" key="1">
    <citation type="submission" date="2018-03" db="EMBL/GenBank/DDBJ databases">
        <title>Genomic Encyclopedia of Type Strains, Phase III (KMG-III): the genomes of soil and plant-associated and newly described type strains.</title>
        <authorList>
            <person name="Whitman W."/>
        </authorList>
    </citation>
    <scope>NUCLEOTIDE SEQUENCE [LARGE SCALE GENOMIC DNA]</scope>
    <source>
        <strain evidence="4 5">CGMCC 4.7067</strain>
    </source>
</reference>
<dbReference type="PANTHER" id="PTHR48081">
    <property type="entry name" value="AB HYDROLASE SUPERFAMILY PROTEIN C4A8.06C"/>
    <property type="match status" value="1"/>
</dbReference>
<evidence type="ECO:0000313" key="5">
    <source>
        <dbReference type="Proteomes" id="UP000238176"/>
    </source>
</evidence>
<dbReference type="Proteomes" id="UP000238176">
    <property type="component" value="Unassembled WGS sequence"/>
</dbReference>
<dbReference type="EMBL" id="PVTJ01000007">
    <property type="protein sequence ID" value="PRY57268.1"/>
    <property type="molecule type" value="Genomic_DNA"/>
</dbReference>
<sequence>MHAKEWTMTDTAAESMLGPVTTRPPFDPELAPAEKMLRAGPAGTVLTAETLPALRNGMPEVEVPGFPEPDLTAGGRVRVEERRVPGPDGAPEITLLILSPASPRGKMGGLFNIHGGGMIAGDRRSGVELVLPYVADGNAVAVSVEYRLAPEHPDPAPVEDCYAGLAWTAEHADGLGIDPDRLIIVGGSAGGGLAAGTALLARDRAFPRLSHQILICPMLDDRFATHSSRMLDGEGVWDRNANLFGWTSLLGDRRGGPDVSPYAAPARAEDLSGLPRTYIDTGAVEVFRDEILDYATRLSQAGVNVDLHMWGGAFHGSDMIGAHAAVSRASVATRDEFIRRALEA</sequence>
<dbReference type="Gene3D" id="3.40.50.1820">
    <property type="entry name" value="alpha/beta hydrolase"/>
    <property type="match status" value="1"/>
</dbReference>
<feature type="domain" description="Alpha/beta hydrolase fold-3" evidence="3">
    <location>
        <begin position="111"/>
        <end position="316"/>
    </location>
</feature>
<dbReference type="InterPro" id="IPR013094">
    <property type="entry name" value="AB_hydrolase_3"/>
</dbReference>
<keyword evidence="5" id="KW-1185">Reference proteome</keyword>
<dbReference type="SUPFAM" id="SSF53474">
    <property type="entry name" value="alpha/beta-Hydrolases"/>
    <property type="match status" value="1"/>
</dbReference>
<accession>A0A2T0UHD2</accession>